<dbReference type="Pfam" id="PF00126">
    <property type="entry name" value="HTH_1"/>
    <property type="match status" value="1"/>
</dbReference>
<dbReference type="InterPro" id="IPR000847">
    <property type="entry name" value="LysR_HTH_N"/>
</dbReference>
<dbReference type="SUPFAM" id="SSF53850">
    <property type="entry name" value="Periplasmic binding protein-like II"/>
    <property type="match status" value="1"/>
</dbReference>
<evidence type="ECO:0000256" key="1">
    <source>
        <dbReference type="ARBA" id="ARBA00009437"/>
    </source>
</evidence>
<comment type="caution">
    <text evidence="6">The sequence shown here is derived from an EMBL/GenBank/DDBJ whole genome shotgun (WGS) entry which is preliminary data.</text>
</comment>
<dbReference type="PANTHER" id="PTHR30419:SF8">
    <property type="entry name" value="NITROGEN ASSIMILATION TRANSCRIPTIONAL ACTIVATOR-RELATED"/>
    <property type="match status" value="1"/>
</dbReference>
<dbReference type="Proteomes" id="UP000520156">
    <property type="component" value="Unassembled WGS sequence"/>
</dbReference>
<evidence type="ECO:0000256" key="2">
    <source>
        <dbReference type="ARBA" id="ARBA00023015"/>
    </source>
</evidence>
<dbReference type="Gene3D" id="3.40.190.290">
    <property type="match status" value="1"/>
</dbReference>
<dbReference type="Gene3D" id="1.10.10.10">
    <property type="entry name" value="Winged helix-like DNA-binding domain superfamily/Winged helix DNA-binding domain"/>
    <property type="match status" value="1"/>
</dbReference>
<dbReference type="EMBL" id="JACLAU010000001">
    <property type="protein sequence ID" value="MBC2650498.1"/>
    <property type="molecule type" value="Genomic_DNA"/>
</dbReference>
<dbReference type="InterPro" id="IPR036388">
    <property type="entry name" value="WH-like_DNA-bd_sf"/>
</dbReference>
<evidence type="ECO:0000313" key="7">
    <source>
        <dbReference type="Proteomes" id="UP000520156"/>
    </source>
</evidence>
<dbReference type="RefSeq" id="WP_185681887.1">
    <property type="nucleotide sequence ID" value="NZ_JACLAU010000001.1"/>
</dbReference>
<dbReference type="GO" id="GO:0005829">
    <property type="term" value="C:cytosol"/>
    <property type="evidence" value="ECO:0007669"/>
    <property type="project" value="TreeGrafter"/>
</dbReference>
<organism evidence="6 7">
    <name type="scientific">Novosphingobium aerophilum</name>
    <dbReference type="NCBI Taxonomy" id="2839843"/>
    <lineage>
        <taxon>Bacteria</taxon>
        <taxon>Pseudomonadati</taxon>
        <taxon>Pseudomonadota</taxon>
        <taxon>Alphaproteobacteria</taxon>
        <taxon>Sphingomonadales</taxon>
        <taxon>Sphingomonadaceae</taxon>
        <taxon>Novosphingobium</taxon>
    </lineage>
</organism>
<name>A0A7X1F540_9SPHN</name>
<feature type="domain" description="HTH lysR-type" evidence="5">
    <location>
        <begin position="1"/>
        <end position="56"/>
    </location>
</feature>
<dbReference type="InterPro" id="IPR050950">
    <property type="entry name" value="HTH-type_LysR_regulators"/>
</dbReference>
<evidence type="ECO:0000313" key="6">
    <source>
        <dbReference type="EMBL" id="MBC2650498.1"/>
    </source>
</evidence>
<keyword evidence="4" id="KW-0804">Transcription</keyword>
<keyword evidence="7" id="KW-1185">Reference proteome</keyword>
<dbReference type="PRINTS" id="PR00039">
    <property type="entry name" value="HTHLYSR"/>
</dbReference>
<dbReference type="PROSITE" id="PS50931">
    <property type="entry name" value="HTH_LYSR"/>
    <property type="match status" value="1"/>
</dbReference>
<dbReference type="InterPro" id="IPR036390">
    <property type="entry name" value="WH_DNA-bd_sf"/>
</dbReference>
<proteinExistence type="inferred from homology"/>
<evidence type="ECO:0000256" key="4">
    <source>
        <dbReference type="ARBA" id="ARBA00023163"/>
    </source>
</evidence>
<dbReference type="GO" id="GO:0003700">
    <property type="term" value="F:DNA-binding transcription factor activity"/>
    <property type="evidence" value="ECO:0007669"/>
    <property type="project" value="InterPro"/>
</dbReference>
<accession>A0A7X1F540</accession>
<evidence type="ECO:0000256" key="3">
    <source>
        <dbReference type="ARBA" id="ARBA00023125"/>
    </source>
</evidence>
<dbReference type="InterPro" id="IPR005119">
    <property type="entry name" value="LysR_subst-bd"/>
</dbReference>
<dbReference type="FunFam" id="1.10.10.10:FF:000001">
    <property type="entry name" value="LysR family transcriptional regulator"/>
    <property type="match status" value="1"/>
</dbReference>
<dbReference type="PANTHER" id="PTHR30419">
    <property type="entry name" value="HTH-TYPE TRANSCRIPTIONAL REGULATOR YBHD"/>
    <property type="match status" value="1"/>
</dbReference>
<gene>
    <name evidence="6" type="ORF">H7F49_02125</name>
</gene>
<keyword evidence="3" id="KW-0238">DNA-binding</keyword>
<dbReference type="AlphaFoldDB" id="A0A7X1F540"/>
<protein>
    <submittedName>
        <fullName evidence="6">LysR family transcriptional regulator</fullName>
    </submittedName>
</protein>
<dbReference type="GO" id="GO:0003677">
    <property type="term" value="F:DNA binding"/>
    <property type="evidence" value="ECO:0007669"/>
    <property type="project" value="UniProtKB-KW"/>
</dbReference>
<dbReference type="SUPFAM" id="SSF46785">
    <property type="entry name" value="Winged helix' DNA-binding domain"/>
    <property type="match status" value="1"/>
</dbReference>
<reference evidence="6 7" key="1">
    <citation type="submission" date="2020-08" db="EMBL/GenBank/DDBJ databases">
        <title>The genome sequence of Novosphingobium flavum 4Y4.</title>
        <authorList>
            <person name="Liu Y."/>
        </authorList>
    </citation>
    <scope>NUCLEOTIDE SEQUENCE [LARGE SCALE GENOMIC DNA]</scope>
    <source>
        <strain evidence="6 7">4Y4</strain>
    </source>
</reference>
<keyword evidence="2" id="KW-0805">Transcription regulation</keyword>
<comment type="similarity">
    <text evidence="1">Belongs to the LysR transcriptional regulatory family.</text>
</comment>
<sequence length="296" mass="32385">MTSLRLFLQVARTCSFSETARLANLSQPALSRTIKLLEEDLNVRLFDRNSRNVMLTAAGAALVPIVERLTADFDLAFRELDQTFSGERGRVVIGALPSVAAEFLPRAIAKFMSGRSQVEVIIRENLTGGLLQNLQDRSIDLSITIPPAANTAIRFEPMFEDDYVLVCRPEDADDIADPAPWSEFERRPFIAMEPRSSVRMMTDSIFTSTGLQASPRFECAQLATVGGLIGEGLGVSLLPRSTLPLMAVGKPMAWRNTEPPVASRTIGICTLADRTLAPAAEAFRRLLLSAAVDAKF</sequence>
<evidence type="ECO:0000259" key="5">
    <source>
        <dbReference type="PROSITE" id="PS50931"/>
    </source>
</evidence>
<dbReference type="Pfam" id="PF03466">
    <property type="entry name" value="LysR_substrate"/>
    <property type="match status" value="1"/>
</dbReference>